<evidence type="ECO:0000259" key="1">
    <source>
        <dbReference type="PROSITE" id="PS50995"/>
    </source>
</evidence>
<dbReference type="Proteomes" id="UP000215884">
    <property type="component" value="Chromosome"/>
</dbReference>
<proteinExistence type="predicted"/>
<dbReference type="AlphaFoldDB" id="A0A2U8PMQ9"/>
<dbReference type="GO" id="GO:0006950">
    <property type="term" value="P:response to stress"/>
    <property type="evidence" value="ECO:0007669"/>
    <property type="project" value="TreeGrafter"/>
</dbReference>
<organism evidence="2 3">
    <name type="scientific">Bradyrhizobium amphicarpaeae</name>
    <dbReference type="NCBI Taxonomy" id="1404768"/>
    <lineage>
        <taxon>Bacteria</taxon>
        <taxon>Pseudomonadati</taxon>
        <taxon>Pseudomonadota</taxon>
        <taxon>Alphaproteobacteria</taxon>
        <taxon>Hyphomicrobiales</taxon>
        <taxon>Nitrobacteraceae</taxon>
        <taxon>Bradyrhizobium</taxon>
    </lineage>
</organism>
<reference evidence="2 3" key="1">
    <citation type="journal article" date="2017" name="Syst. Appl. Microbiol.">
        <title>Soybeans inoculated with root zone soils of Canadian native legumes harbour diverse and novel Bradyrhizobium spp. that possess agricultural potential.</title>
        <authorList>
            <person name="Bromfield E.S.P."/>
            <person name="Cloutier S."/>
            <person name="Tambong J.T."/>
            <person name="Tran Thi T.V."/>
        </authorList>
    </citation>
    <scope>NUCLEOTIDE SEQUENCE [LARGE SCALE GENOMIC DNA]</scope>
    <source>
        <strain evidence="2 3">39S1MB</strain>
    </source>
</reference>
<feature type="domain" description="HTH marR-type" evidence="1">
    <location>
        <begin position="26"/>
        <end position="155"/>
    </location>
</feature>
<dbReference type="PROSITE" id="PS50995">
    <property type="entry name" value="HTH_MARR_2"/>
    <property type="match status" value="1"/>
</dbReference>
<dbReference type="InterPro" id="IPR000835">
    <property type="entry name" value="HTH_MarR-typ"/>
</dbReference>
<dbReference type="PANTHER" id="PTHR33164:SF95">
    <property type="entry name" value="TRANSCRIPTIONAL REGULATOR"/>
    <property type="match status" value="1"/>
</dbReference>
<dbReference type="FunFam" id="1.10.10.10:FF:000576">
    <property type="entry name" value="Transcriptional regulator HosA"/>
    <property type="match status" value="1"/>
</dbReference>
<dbReference type="PANTHER" id="PTHR33164">
    <property type="entry name" value="TRANSCRIPTIONAL REGULATOR, MARR FAMILY"/>
    <property type="match status" value="1"/>
</dbReference>
<dbReference type="OrthoDB" id="7349109at2"/>
<protein>
    <submittedName>
        <fullName evidence="2">MarR family transcriptional regulator</fullName>
    </submittedName>
</protein>
<dbReference type="Gene3D" id="1.10.10.10">
    <property type="entry name" value="Winged helix-like DNA-binding domain superfamily/Winged helix DNA-binding domain"/>
    <property type="match status" value="1"/>
</dbReference>
<keyword evidence="3" id="KW-1185">Reference proteome</keyword>
<reference evidence="2 3" key="2">
    <citation type="journal article" date="2019" name="Int. J. Syst. Evol. Microbiol.">
        <title>Description and complete genome sequence of Bradyrhizobium amphicarpaeae sp. nov., harbouring photosystem and nitrogen-fixation genes.</title>
        <authorList>
            <person name="Bromfield E.S.P."/>
            <person name="Cloutier S."/>
            <person name="Nguyen H.D.T."/>
        </authorList>
    </citation>
    <scope>NUCLEOTIDE SEQUENCE [LARGE SCALE GENOMIC DNA]</scope>
    <source>
        <strain evidence="2 3">39S1MB</strain>
    </source>
</reference>
<name>A0A2U8PMQ9_9BRAD</name>
<dbReference type="PRINTS" id="PR00598">
    <property type="entry name" value="HTHMARR"/>
</dbReference>
<evidence type="ECO:0000313" key="3">
    <source>
        <dbReference type="Proteomes" id="UP000215884"/>
    </source>
</evidence>
<dbReference type="InterPro" id="IPR036388">
    <property type="entry name" value="WH-like_DNA-bd_sf"/>
</dbReference>
<evidence type="ECO:0000313" key="2">
    <source>
        <dbReference type="EMBL" id="AWL98890.1"/>
    </source>
</evidence>
<dbReference type="KEGG" id="brq:CIT40_01855"/>
<dbReference type="InterPro" id="IPR036390">
    <property type="entry name" value="WH_DNA-bd_sf"/>
</dbReference>
<dbReference type="SUPFAM" id="SSF46785">
    <property type="entry name" value="Winged helix' DNA-binding domain"/>
    <property type="match status" value="1"/>
</dbReference>
<sequence>MPHRRSSPMPSKASPPITIDAVYAAPGYLFRRMQQIAVSIFMEECKAFDLTPVQYAALIAIHTHPGIDATRLSAVIAFDRSTLGSVIERLQAKDYVERKPAPEDKRIKLLHLTRSGAAILREIIPAVERAQARMLEPLKPADRKTLMGLMSQLVDLNNEASRVPLRAEDALEHLGKTG</sequence>
<accession>A0A2U8PMQ9</accession>
<dbReference type="SMART" id="SM00347">
    <property type="entry name" value="HTH_MARR"/>
    <property type="match status" value="1"/>
</dbReference>
<dbReference type="InterPro" id="IPR039422">
    <property type="entry name" value="MarR/SlyA-like"/>
</dbReference>
<dbReference type="Pfam" id="PF12802">
    <property type="entry name" value="MarR_2"/>
    <property type="match status" value="1"/>
</dbReference>
<gene>
    <name evidence="2" type="ORF">CIT40_01855</name>
</gene>
<dbReference type="EMBL" id="CP029426">
    <property type="protein sequence ID" value="AWL98890.1"/>
    <property type="molecule type" value="Genomic_DNA"/>
</dbReference>
<dbReference type="GO" id="GO:0003700">
    <property type="term" value="F:DNA-binding transcription factor activity"/>
    <property type="evidence" value="ECO:0007669"/>
    <property type="project" value="InterPro"/>
</dbReference>